<dbReference type="GO" id="GO:0009252">
    <property type="term" value="P:peptidoglycan biosynthetic process"/>
    <property type="evidence" value="ECO:0007669"/>
    <property type="project" value="UniProtKB-KW"/>
</dbReference>
<keyword evidence="6" id="KW-0961">Cell wall biogenesis/degradation</keyword>
<evidence type="ECO:0000256" key="6">
    <source>
        <dbReference type="ARBA" id="ARBA00023316"/>
    </source>
</evidence>
<evidence type="ECO:0000259" key="9">
    <source>
        <dbReference type="Pfam" id="PF00768"/>
    </source>
</evidence>
<dbReference type="PRINTS" id="PR00725">
    <property type="entry name" value="DADACBPTASE1"/>
</dbReference>
<dbReference type="Pfam" id="PF00768">
    <property type="entry name" value="Peptidase_S11"/>
    <property type="match status" value="1"/>
</dbReference>
<evidence type="ECO:0000256" key="5">
    <source>
        <dbReference type="ARBA" id="ARBA00022984"/>
    </source>
</evidence>
<keyword evidence="3 10" id="KW-0378">Hydrolase</keyword>
<evidence type="ECO:0000256" key="3">
    <source>
        <dbReference type="ARBA" id="ARBA00022801"/>
    </source>
</evidence>
<dbReference type="EMBL" id="LR134156">
    <property type="protein sequence ID" value="VEA76250.1"/>
    <property type="molecule type" value="Genomic_DNA"/>
</dbReference>
<evidence type="ECO:0000256" key="7">
    <source>
        <dbReference type="PIRSR" id="PIRSR618044-1"/>
    </source>
</evidence>
<dbReference type="Gene3D" id="3.40.710.10">
    <property type="entry name" value="DD-peptidase/beta-lactamase superfamily"/>
    <property type="match status" value="1"/>
</dbReference>
<reference evidence="10 11" key="1">
    <citation type="submission" date="2018-12" db="EMBL/GenBank/DDBJ databases">
        <authorList>
            <consortium name="Pathogen Informatics"/>
        </authorList>
    </citation>
    <scope>NUCLEOTIDE SEQUENCE [LARGE SCALE GENOMIC DNA]</scope>
    <source>
        <strain evidence="10 11">NCTC10047</strain>
    </source>
</reference>
<protein>
    <submittedName>
        <fullName evidence="10">Penicillin-binding protein</fullName>
        <ecNumber evidence="10">3.4.-.-</ecNumber>
        <ecNumber evidence="10">3.4.21.-</ecNumber>
    </submittedName>
</protein>
<dbReference type="InterPro" id="IPR012338">
    <property type="entry name" value="Beta-lactam/transpept-like"/>
</dbReference>
<comment type="similarity">
    <text evidence="1 8">Belongs to the peptidase S11 family.</text>
</comment>
<dbReference type="PANTHER" id="PTHR21581">
    <property type="entry name" value="D-ALANYL-D-ALANINE CARBOXYPEPTIDASE"/>
    <property type="match status" value="1"/>
</dbReference>
<keyword evidence="4" id="KW-0133">Cell shape</keyword>
<organism evidence="10 11">
    <name type="scientific">Salmonella enterica subsp. arizonae</name>
    <dbReference type="NCBI Taxonomy" id="59203"/>
    <lineage>
        <taxon>Bacteria</taxon>
        <taxon>Pseudomonadati</taxon>
        <taxon>Pseudomonadota</taxon>
        <taxon>Gammaproteobacteria</taxon>
        <taxon>Enterobacterales</taxon>
        <taxon>Enterobacteriaceae</taxon>
        <taxon>Salmonella</taxon>
    </lineage>
</organism>
<accession>A0A3S4GTB7</accession>
<keyword evidence="2" id="KW-0732">Signal</keyword>
<gene>
    <name evidence="10" type="primary">pbpG_1</name>
    <name evidence="10" type="ORF">NCTC10047_02114</name>
</gene>
<feature type="domain" description="Peptidase S11 D-alanyl-D-alanine carboxypeptidase A N-terminal" evidence="9">
    <location>
        <begin position="17"/>
        <end position="153"/>
    </location>
</feature>
<evidence type="ECO:0000256" key="4">
    <source>
        <dbReference type="ARBA" id="ARBA00022960"/>
    </source>
</evidence>
<dbReference type="InterPro" id="IPR018044">
    <property type="entry name" value="Peptidase_S11"/>
</dbReference>
<dbReference type="GO" id="GO:0009002">
    <property type="term" value="F:serine-type D-Ala-D-Ala carboxypeptidase activity"/>
    <property type="evidence" value="ECO:0007669"/>
    <property type="project" value="InterPro"/>
</dbReference>
<feature type="active site" description="Acyl-ester intermediate" evidence="7">
    <location>
        <position position="54"/>
    </location>
</feature>
<evidence type="ECO:0000313" key="11">
    <source>
        <dbReference type="Proteomes" id="UP000275676"/>
    </source>
</evidence>
<evidence type="ECO:0000313" key="10">
    <source>
        <dbReference type="EMBL" id="VEA76250.1"/>
    </source>
</evidence>
<dbReference type="EC" id="3.4.21.-" evidence="10"/>
<dbReference type="AlphaFoldDB" id="A0A3S4GTB7"/>
<dbReference type="InterPro" id="IPR001967">
    <property type="entry name" value="Peptidase_S11_N"/>
</dbReference>
<sequence length="164" mass="17763">MLAVPFAPQAVAKTAATTAASQPEIASGSAMIVDLNTNKVIYSNHPDLVRPIASITKLMTAMVVLDARLPLDEILKVDISQTPEMKGVYSRVRLNSEISRKNMLLLALMSSENRAAASLAHYYPGGYNAFIKAMNAKAKALGMTHTRFVEPTGCRFITSRPRGI</sequence>
<evidence type="ECO:0000256" key="2">
    <source>
        <dbReference type="ARBA" id="ARBA00022729"/>
    </source>
</evidence>
<dbReference type="GO" id="GO:0071555">
    <property type="term" value="P:cell wall organization"/>
    <property type="evidence" value="ECO:0007669"/>
    <property type="project" value="UniProtKB-KW"/>
</dbReference>
<dbReference type="EC" id="3.4.-.-" evidence="10"/>
<dbReference type="PANTHER" id="PTHR21581:SF26">
    <property type="entry name" value="D-ALANYL-D-ALANINE ENDOPEPTIDASE"/>
    <property type="match status" value="1"/>
</dbReference>
<dbReference type="Proteomes" id="UP000275676">
    <property type="component" value="Chromosome"/>
</dbReference>
<dbReference type="SUPFAM" id="SSF56601">
    <property type="entry name" value="beta-lactamase/transpeptidase-like"/>
    <property type="match status" value="1"/>
</dbReference>
<feature type="active site" evidence="7">
    <location>
        <position position="111"/>
    </location>
</feature>
<keyword evidence="5" id="KW-0573">Peptidoglycan synthesis</keyword>
<proteinExistence type="inferred from homology"/>
<evidence type="ECO:0000256" key="8">
    <source>
        <dbReference type="RuleBase" id="RU004016"/>
    </source>
</evidence>
<evidence type="ECO:0000256" key="1">
    <source>
        <dbReference type="ARBA" id="ARBA00007164"/>
    </source>
</evidence>
<feature type="active site" description="Proton acceptor" evidence="7">
    <location>
        <position position="57"/>
    </location>
</feature>
<dbReference type="GO" id="GO:0006508">
    <property type="term" value="P:proteolysis"/>
    <property type="evidence" value="ECO:0007669"/>
    <property type="project" value="InterPro"/>
</dbReference>
<name>A0A3S4GTB7_SALER</name>
<dbReference type="GO" id="GO:0008360">
    <property type="term" value="P:regulation of cell shape"/>
    <property type="evidence" value="ECO:0007669"/>
    <property type="project" value="UniProtKB-KW"/>
</dbReference>